<evidence type="ECO:0000256" key="1">
    <source>
        <dbReference type="SAM" id="Phobius"/>
    </source>
</evidence>
<dbReference type="RefSeq" id="WP_043905463.1">
    <property type="nucleotide sequence ID" value="NZ_CM002692.1"/>
</dbReference>
<dbReference type="Proteomes" id="UP000023566">
    <property type="component" value="Chromosome"/>
</dbReference>
<evidence type="ECO:0000313" key="2">
    <source>
        <dbReference type="EMBL" id="EZP76132.1"/>
    </source>
</evidence>
<protein>
    <recommendedName>
        <fullName evidence="4">ComG operon protein 7</fullName>
    </recommendedName>
</protein>
<dbReference type="AlphaFoldDB" id="A0ABC9VCM2"/>
<comment type="caution">
    <text evidence="2">The sequence shown here is derived from an EMBL/GenBank/DDBJ whole genome shotgun (WGS) entry which is preliminary data.</text>
</comment>
<keyword evidence="1" id="KW-0472">Membrane</keyword>
<reference evidence="2 3" key="1">
    <citation type="journal article" date="2014" name="Appl. Microbiol. Biotechnol.">
        <title>Transformable facultative thermophile Geobacillus stearothermophilus NUB3621 as a host strain for metabolic engineering.</title>
        <authorList>
            <person name="Blanchard K."/>
            <person name="Robic S."/>
            <person name="Matsumura I."/>
        </authorList>
    </citation>
    <scope>NUCLEOTIDE SEQUENCE [LARGE SCALE GENOMIC DNA]</scope>
    <source>
        <strain evidence="2 3">NUB3621</strain>
    </source>
</reference>
<organism evidence="2 3">
    <name type="scientific">Parageobacillus genomosp. 1</name>
    <dbReference type="NCBI Taxonomy" id="1295642"/>
    <lineage>
        <taxon>Bacteria</taxon>
        <taxon>Bacillati</taxon>
        <taxon>Bacillota</taxon>
        <taxon>Bacilli</taxon>
        <taxon>Bacillales</taxon>
        <taxon>Anoxybacillaceae</taxon>
        <taxon>Parageobacillus</taxon>
    </lineage>
</organism>
<evidence type="ECO:0008006" key="4">
    <source>
        <dbReference type="Google" id="ProtNLM"/>
    </source>
</evidence>
<accession>A0ABC9VCM2</accession>
<name>A0ABC9VCM2_9BACL</name>
<gene>
    <name evidence="2" type="ORF">H839_12684</name>
</gene>
<keyword evidence="3" id="KW-1185">Reference proteome</keyword>
<dbReference type="EMBL" id="AOTZ01000006">
    <property type="protein sequence ID" value="EZP76132.1"/>
    <property type="molecule type" value="Genomic_DNA"/>
</dbReference>
<sequence>MRKQSGVIFPLTVVVSFFLLLMLGHVLALYEVEMETMKYEQQSFEVESIMQMAVFDVKKQMASSPLQQEKEGTFLYPIGKADYQWKKIDETTIQATISAYSSGGIRYSATFLVSFPSLDIIEWTENDVP</sequence>
<evidence type="ECO:0000313" key="3">
    <source>
        <dbReference type="Proteomes" id="UP000023566"/>
    </source>
</evidence>
<keyword evidence="1" id="KW-0812">Transmembrane</keyword>
<keyword evidence="1" id="KW-1133">Transmembrane helix</keyword>
<feature type="transmembrane region" description="Helical" evidence="1">
    <location>
        <begin position="6"/>
        <end position="30"/>
    </location>
</feature>
<dbReference type="InterPro" id="IPR020372">
    <property type="entry name" value="Competence_ComGG"/>
</dbReference>
<proteinExistence type="predicted"/>
<dbReference type="Pfam" id="PF14173">
    <property type="entry name" value="ComGG"/>
    <property type="match status" value="1"/>
</dbReference>